<accession>A0ABT3G0V1</accession>
<name>A0ABT3G0V1_9BACT</name>
<organism evidence="1 2">
    <name type="scientific">Luteolibacter rhizosphaerae</name>
    <dbReference type="NCBI Taxonomy" id="2989719"/>
    <lineage>
        <taxon>Bacteria</taxon>
        <taxon>Pseudomonadati</taxon>
        <taxon>Verrucomicrobiota</taxon>
        <taxon>Verrucomicrobiia</taxon>
        <taxon>Verrucomicrobiales</taxon>
        <taxon>Verrucomicrobiaceae</taxon>
        <taxon>Luteolibacter</taxon>
    </lineage>
</organism>
<evidence type="ECO:0000313" key="1">
    <source>
        <dbReference type="EMBL" id="MCW1913455.1"/>
    </source>
</evidence>
<evidence type="ECO:0000313" key="2">
    <source>
        <dbReference type="Proteomes" id="UP001165653"/>
    </source>
</evidence>
<protein>
    <submittedName>
        <fullName evidence="1">Uncharacterized protein</fullName>
    </submittedName>
</protein>
<proteinExistence type="predicted"/>
<reference evidence="1" key="1">
    <citation type="submission" date="2022-10" db="EMBL/GenBank/DDBJ databases">
        <title>Luteolibacter sp. GHJ8, whole genome shotgun sequencing project.</title>
        <authorList>
            <person name="Zhao G."/>
            <person name="Shen L."/>
        </authorList>
    </citation>
    <scope>NUCLEOTIDE SEQUENCE</scope>
    <source>
        <strain evidence="1">GHJ8</strain>
    </source>
</reference>
<keyword evidence="2" id="KW-1185">Reference proteome</keyword>
<comment type="caution">
    <text evidence="1">The sequence shown here is derived from an EMBL/GenBank/DDBJ whole genome shotgun (WGS) entry which is preliminary data.</text>
</comment>
<dbReference type="Proteomes" id="UP001165653">
    <property type="component" value="Unassembled WGS sequence"/>
</dbReference>
<dbReference type="EMBL" id="JAPDDR010000003">
    <property type="protein sequence ID" value="MCW1913455.1"/>
    <property type="molecule type" value="Genomic_DNA"/>
</dbReference>
<sequence length="414" mass="45576">MKPVHLVPPVLAIAIAALWLGSQQRSISALEEKSGHLRKRIETARHEAAGDGSHIGRKDAGAKTGKGIDWKQIAQKHNSMQSGNDVQGMRAMMEMQRALLAMTTDELLGQLDEIEALDIPKELKANLQGLILGVLAQKDPRLAVERFADQIGKVQGSMSWQLGSAFQQWALKDPASAVAWMDRRIAEGKFASTSLDGKNDERTQFERGLIGALLSTDPEAAGKRIAALPPEQGADILRYGMIFGTKPGSEKALANLIRQQMPEDQRNKVLAEAVGQLVHQGGFERVDKFFGEIAPSQEERDAVVADAFQNKIRNIRDKAKLAATLEESRAWALKHSPEQADRITGQALGSMHEFEAASELALKYHEQAGNDEVLVAFLSGEITRFHTEAATAMLDKISDEQKREELRKKLAEKR</sequence>
<dbReference type="RefSeq" id="WP_264512923.1">
    <property type="nucleotide sequence ID" value="NZ_JAPDDR010000003.1"/>
</dbReference>
<gene>
    <name evidence="1" type="ORF">OJ996_07715</name>
</gene>